<evidence type="ECO:0000256" key="6">
    <source>
        <dbReference type="ARBA" id="ARBA00022977"/>
    </source>
</evidence>
<dbReference type="STRING" id="643648.Slip_0244"/>
<keyword evidence="12" id="KW-1185">Reference proteome</keyword>
<dbReference type="InterPro" id="IPR037509">
    <property type="entry name" value="ThiC"/>
</dbReference>
<keyword evidence="7 10" id="KW-0408">Iron</keyword>
<dbReference type="SFLD" id="SFLDF00407">
    <property type="entry name" value="phosphomethylpyrimidine_syntha"/>
    <property type="match status" value="1"/>
</dbReference>
<keyword evidence="8 10" id="KW-0411">Iron-sulfur</keyword>
<gene>
    <name evidence="10" type="primary">thiC</name>
    <name evidence="11" type="ordered locus">Slip_0244</name>
</gene>
<dbReference type="GO" id="GO:0009229">
    <property type="term" value="P:thiamine diphosphate biosynthetic process"/>
    <property type="evidence" value="ECO:0007669"/>
    <property type="project" value="UniProtKB-UniRule"/>
</dbReference>
<feature type="binding site" evidence="10">
    <location>
        <position position="265"/>
    </location>
    <ligand>
        <name>substrate</name>
    </ligand>
</feature>
<feature type="binding site" evidence="10">
    <location>
        <position position="412"/>
    </location>
    <ligand>
        <name>[4Fe-4S] cluster</name>
        <dbReference type="ChEBI" id="CHEBI:49883"/>
        <note>4Fe-4S-S-AdoMet</note>
    </ligand>
</feature>
<evidence type="ECO:0000256" key="1">
    <source>
        <dbReference type="ARBA" id="ARBA00003175"/>
    </source>
</evidence>
<keyword evidence="3 10" id="KW-0949">S-adenosyl-L-methionine</keyword>
<feature type="binding site" evidence="10">
    <location>
        <begin position="185"/>
        <end position="187"/>
    </location>
    <ligand>
        <name>substrate</name>
    </ligand>
</feature>
<feature type="binding site" evidence="10">
    <location>
        <begin position="226"/>
        <end position="229"/>
    </location>
    <ligand>
        <name>substrate</name>
    </ligand>
</feature>
<dbReference type="RefSeq" id="WP_013174433.1">
    <property type="nucleotide sequence ID" value="NC_014220.1"/>
</dbReference>
<keyword evidence="4 10" id="KW-0479">Metal-binding</keyword>
<dbReference type="InterPro" id="IPR038521">
    <property type="entry name" value="ThiC/Bza_core_dom"/>
</dbReference>
<feature type="binding site" evidence="10">
    <location>
        <position position="409"/>
    </location>
    <ligand>
        <name>[4Fe-4S] cluster</name>
        <dbReference type="ChEBI" id="CHEBI:49883"/>
        <note>4Fe-4S-S-AdoMet</note>
    </ligand>
</feature>
<dbReference type="OrthoDB" id="9805897at2"/>
<dbReference type="Gene3D" id="6.10.250.620">
    <property type="match status" value="1"/>
</dbReference>
<dbReference type="Proteomes" id="UP000000378">
    <property type="component" value="Chromosome"/>
</dbReference>
<dbReference type="GO" id="GO:0009228">
    <property type="term" value="P:thiamine biosynthetic process"/>
    <property type="evidence" value="ECO:0007669"/>
    <property type="project" value="UniProtKB-UniRule"/>
</dbReference>
<keyword evidence="9 10" id="KW-0456">Lyase</keyword>
<feature type="binding site" evidence="10">
    <location>
        <position position="416"/>
    </location>
    <ligand>
        <name>[4Fe-4S] cluster</name>
        <dbReference type="ChEBI" id="CHEBI:49883"/>
        <note>4Fe-4S-S-AdoMet</note>
    </ligand>
</feature>
<dbReference type="NCBIfam" id="TIGR00190">
    <property type="entry name" value="thiC"/>
    <property type="match status" value="1"/>
</dbReference>
<dbReference type="GO" id="GO:0005829">
    <property type="term" value="C:cytosol"/>
    <property type="evidence" value="ECO:0007669"/>
    <property type="project" value="TreeGrafter"/>
</dbReference>
<dbReference type="InterPro" id="IPR002817">
    <property type="entry name" value="ThiC/BzaA/B"/>
</dbReference>
<organism evidence="11 12">
    <name type="scientific">Syntrophothermus lipocalidus (strain DSM 12680 / TGB-C1)</name>
    <dbReference type="NCBI Taxonomy" id="643648"/>
    <lineage>
        <taxon>Bacteria</taxon>
        <taxon>Bacillati</taxon>
        <taxon>Bacillota</taxon>
        <taxon>Clostridia</taxon>
        <taxon>Eubacteriales</taxon>
        <taxon>Syntrophomonadaceae</taxon>
        <taxon>Syntrophothermus</taxon>
    </lineage>
</organism>
<dbReference type="KEGG" id="slp:Slip_0244"/>
<sequence>MTQLEKGRQGKITQEIESVAKAEGIHPEVLRQRVAEGLAVIPANPNHRGLVPCGIGLGLRTKVNANIGTSPVFPDWQTEVEKLEAALAAGADTVMDLSTGGDVKICLREILSRSHVPVGTVPVYEAAVRTREKSRPVVEMEPEELFAVIEDQAIAGVDFMTVHCGVTRRIVEGLKQRPRLAGIVSRGGAIMAGWMLHRGEENPLYAQFDRLLEICREHDVTLSLGDGLRPGCLADATDWAQLQELMVLGELVLKAREAGVQVMVEGPGHVPLNQVQANIQLQKRLCHGAPFYVLGPIVTDIAAGYDHIAAAIGGALAAWAGADFLCYVTPTEHLGLPTGEDVREGVVASRIAAHAADIAKGLQAAWARDEAMAQARRELDWGKQFELALDPEKARQIRRERNPFDQEVCSMCGEYCAIDLVNKYL</sequence>
<dbReference type="PANTHER" id="PTHR30557:SF1">
    <property type="entry name" value="PHOSPHOMETHYLPYRIMIDINE SYNTHASE, CHLOROPLASTIC"/>
    <property type="match status" value="1"/>
</dbReference>
<evidence type="ECO:0000313" key="11">
    <source>
        <dbReference type="EMBL" id="ADI01031.1"/>
    </source>
</evidence>
<feature type="binding site" evidence="10">
    <location>
        <position position="269"/>
    </location>
    <ligand>
        <name>Zn(2+)</name>
        <dbReference type="ChEBI" id="CHEBI:29105"/>
    </ligand>
</feature>
<feature type="binding site" evidence="10">
    <location>
        <position position="292"/>
    </location>
    <ligand>
        <name>substrate</name>
    </ligand>
</feature>
<evidence type="ECO:0000256" key="8">
    <source>
        <dbReference type="ARBA" id="ARBA00023014"/>
    </source>
</evidence>
<evidence type="ECO:0000256" key="9">
    <source>
        <dbReference type="ARBA" id="ARBA00023239"/>
    </source>
</evidence>
<dbReference type="EC" id="4.1.99.17" evidence="10"/>
<evidence type="ECO:0000256" key="4">
    <source>
        <dbReference type="ARBA" id="ARBA00022723"/>
    </source>
</evidence>
<keyword evidence="2 10" id="KW-0004">4Fe-4S</keyword>
<dbReference type="NCBIfam" id="NF009895">
    <property type="entry name" value="PRK13352.1"/>
    <property type="match status" value="1"/>
</dbReference>
<reference evidence="12" key="1">
    <citation type="journal article" date="2010" name="Stand. Genomic Sci.">
        <title>Complete genome sequence of Syntrophothermus lipocalidus type strain (TGB-C1T).</title>
        <authorList>
            <consortium name="US DOE Joint Genome Institute (JGI-PGF)"/>
            <person name="Djao O."/>
            <person name="Zhang X."/>
            <person name="Lucas S."/>
            <person name="Lapidus A."/>
            <person name="Glavina Del Rio T."/>
            <person name="Nolan M."/>
            <person name="Tice H."/>
            <person name="Cheng J."/>
            <person name="Han C."/>
            <person name="Tapia R."/>
            <person name="Goodwin L."/>
            <person name="Pitluck S."/>
            <person name="Liolios K."/>
            <person name="Ivanova N."/>
            <person name="Mavromatis K."/>
            <person name="Mikhailova N."/>
            <person name="Ovchinnikova G."/>
            <person name="Pati A."/>
            <person name="Brambilla E."/>
            <person name="Chen A."/>
            <person name="Palaniappan K."/>
            <person name="Land M."/>
            <person name="Hauser L."/>
            <person name="Chang Y."/>
            <person name="Jeffries C."/>
            <person name="Rohde M."/>
            <person name="Sikorski J."/>
            <person name="Spring S."/>
            <person name="Goker M."/>
            <person name="Detter J."/>
            <person name="Woyke T."/>
            <person name="Bristow J."/>
            <person name="Eisen J."/>
            <person name="Markowitz V."/>
            <person name="Hugenholtz P."/>
            <person name="Kyrpides N."/>
            <person name="Klenk H."/>
        </authorList>
    </citation>
    <scope>NUCLEOTIDE SEQUENCE [LARGE SCALE GENOMIC DNA]</scope>
    <source>
        <strain evidence="12">DSM 12680 / TGB-C1</strain>
    </source>
</reference>
<evidence type="ECO:0000256" key="5">
    <source>
        <dbReference type="ARBA" id="ARBA00022833"/>
    </source>
</evidence>
<feature type="binding site" evidence="10">
    <location>
        <position position="333"/>
    </location>
    <ligand>
        <name>Zn(2+)</name>
        <dbReference type="ChEBI" id="CHEBI:29105"/>
    </ligand>
</feature>
<dbReference type="EMBL" id="CP002048">
    <property type="protein sequence ID" value="ADI01031.1"/>
    <property type="molecule type" value="Genomic_DNA"/>
</dbReference>
<feature type="binding site" evidence="10">
    <location>
        <position position="95"/>
    </location>
    <ligand>
        <name>substrate</name>
    </ligand>
</feature>
<comment type="function">
    <text evidence="1 10">Catalyzes the synthesis of the hydroxymethylpyrimidine phosphate (HMP-P) moiety of thiamine from aminoimidazole ribotide (AIR) in a radical S-adenosyl-L-methionine (SAM)-dependent reaction.</text>
</comment>
<dbReference type="FunFam" id="3.20.20.540:FF:000001">
    <property type="entry name" value="Phosphomethylpyrimidine synthase"/>
    <property type="match status" value="1"/>
</dbReference>
<reference evidence="11 12" key="2">
    <citation type="journal article" date="2010" name="Stand. Genomic Sci.">
        <title>Complete genome sequence of Syntrophothermus lipocalidus type strain (TGB-C1).</title>
        <authorList>
            <person name="Djao O.D."/>
            <person name="Zhang X."/>
            <person name="Lucas S."/>
            <person name="Lapidus A."/>
            <person name="Del Rio T.G."/>
            <person name="Nolan M."/>
            <person name="Tice H."/>
            <person name="Cheng J.F."/>
            <person name="Han C."/>
            <person name="Tapia R."/>
            <person name="Goodwin L."/>
            <person name="Pitluck S."/>
            <person name="Liolios K."/>
            <person name="Ivanova N."/>
            <person name="Mavromatis K."/>
            <person name="Mikhailova N."/>
            <person name="Ovchinnikova G."/>
            <person name="Pati A."/>
            <person name="Brambilla E."/>
            <person name="Chen A."/>
            <person name="Palaniappan K."/>
            <person name="Land M."/>
            <person name="Hauser L."/>
            <person name="Chang Y.J."/>
            <person name="Jeffries C.D."/>
            <person name="Rohde M."/>
            <person name="Sikorski J."/>
            <person name="Spring S."/>
            <person name="Goker M."/>
            <person name="Detter J.C."/>
            <person name="Woyke T."/>
            <person name="Bristow J."/>
            <person name="Eisen J.A."/>
            <person name="Markowitz V."/>
            <person name="Hugenholtz P."/>
            <person name="Kyrpides N.C."/>
            <person name="Klenk H.P."/>
        </authorList>
    </citation>
    <scope>NUCLEOTIDE SEQUENCE [LARGE SCALE GENOMIC DNA]</scope>
    <source>
        <strain evidence="12">DSM 12680 / TGB-C1</strain>
    </source>
</reference>
<dbReference type="eggNOG" id="COG0422">
    <property type="taxonomic scope" value="Bacteria"/>
</dbReference>
<dbReference type="Gene3D" id="3.20.20.540">
    <property type="entry name" value="Radical SAM ThiC family, central domain"/>
    <property type="match status" value="1"/>
</dbReference>
<dbReference type="HOGENOM" id="CLU_013181_2_2_9"/>
<evidence type="ECO:0000256" key="3">
    <source>
        <dbReference type="ARBA" id="ARBA00022691"/>
    </source>
</evidence>
<proteinExistence type="inferred from homology"/>
<evidence type="ECO:0000256" key="2">
    <source>
        <dbReference type="ARBA" id="ARBA00022485"/>
    </source>
</evidence>
<dbReference type="PANTHER" id="PTHR30557">
    <property type="entry name" value="THIAMINE BIOSYNTHESIS PROTEIN THIC"/>
    <property type="match status" value="1"/>
</dbReference>
<dbReference type="SFLD" id="SFLDG01114">
    <property type="entry name" value="phosphomethylpyrimidine_syntha"/>
    <property type="match status" value="1"/>
</dbReference>
<comment type="similarity">
    <text evidence="10">Belongs to the ThiC family.</text>
</comment>
<feature type="binding site" evidence="10">
    <location>
        <position position="124"/>
    </location>
    <ligand>
        <name>substrate</name>
    </ligand>
</feature>
<dbReference type="GO" id="GO:0070284">
    <property type="term" value="F:phosphomethylpyrimidine synthase activity"/>
    <property type="evidence" value="ECO:0007669"/>
    <property type="project" value="UniProtKB-EC"/>
</dbReference>
<comment type="cofactor">
    <cofactor evidence="10">
        <name>[4Fe-4S] cluster</name>
        <dbReference type="ChEBI" id="CHEBI:49883"/>
    </cofactor>
    <text evidence="10">Binds 1 [4Fe-4S] cluster per subunit. The cluster is coordinated with 3 cysteines and an exchangeable S-adenosyl-L-methionine.</text>
</comment>
<protein>
    <recommendedName>
        <fullName evidence="10">Phosphomethylpyrimidine synthase</fullName>
        <ecNumber evidence="10">4.1.99.17</ecNumber>
    </recommendedName>
    <alternativeName>
        <fullName evidence="10">Hydroxymethylpyrimidine phosphate synthase</fullName>
        <shortName evidence="10">HMP-P synthase</shortName>
        <shortName evidence="10">HMP-phosphate synthase</shortName>
        <shortName evidence="10">HMPP synthase</shortName>
    </alternativeName>
    <alternativeName>
        <fullName evidence="10">Thiamine biosynthesis protein ThiC</fullName>
    </alternativeName>
</protein>
<dbReference type="GO" id="GO:0008270">
    <property type="term" value="F:zinc ion binding"/>
    <property type="evidence" value="ECO:0007669"/>
    <property type="project" value="UniProtKB-UniRule"/>
</dbReference>
<accession>D7CJE2</accession>
<keyword evidence="6 10" id="KW-0784">Thiamine biosynthesis</keyword>
<evidence type="ECO:0000313" key="12">
    <source>
        <dbReference type="Proteomes" id="UP000000378"/>
    </source>
</evidence>
<dbReference type="AlphaFoldDB" id="D7CJE2"/>
<feature type="binding site" evidence="10">
    <location>
        <position position="66"/>
    </location>
    <ligand>
        <name>substrate</name>
    </ligand>
</feature>
<dbReference type="SFLD" id="SFLDS00113">
    <property type="entry name" value="Radical_SAM_Phosphomethylpyrim"/>
    <property type="match status" value="1"/>
</dbReference>
<evidence type="ECO:0000256" key="7">
    <source>
        <dbReference type="ARBA" id="ARBA00023004"/>
    </source>
</evidence>
<keyword evidence="5 10" id="KW-0862">Zinc</keyword>
<evidence type="ECO:0000256" key="10">
    <source>
        <dbReference type="HAMAP-Rule" id="MF_00089"/>
    </source>
</evidence>
<feature type="binding site" evidence="10">
    <location>
        <position position="163"/>
    </location>
    <ligand>
        <name>substrate</name>
    </ligand>
</feature>
<dbReference type="GO" id="GO:0051539">
    <property type="term" value="F:4 iron, 4 sulfur cluster binding"/>
    <property type="evidence" value="ECO:0007669"/>
    <property type="project" value="UniProtKB-KW"/>
</dbReference>
<comment type="catalytic activity">
    <reaction evidence="10">
        <text>5-amino-1-(5-phospho-beta-D-ribosyl)imidazole + S-adenosyl-L-methionine = 4-amino-2-methyl-5-(phosphooxymethyl)pyrimidine + CO + 5'-deoxyadenosine + formate + L-methionine + 3 H(+)</text>
        <dbReference type="Rhea" id="RHEA:24840"/>
        <dbReference type="ChEBI" id="CHEBI:15378"/>
        <dbReference type="ChEBI" id="CHEBI:15740"/>
        <dbReference type="ChEBI" id="CHEBI:17245"/>
        <dbReference type="ChEBI" id="CHEBI:17319"/>
        <dbReference type="ChEBI" id="CHEBI:57844"/>
        <dbReference type="ChEBI" id="CHEBI:58354"/>
        <dbReference type="ChEBI" id="CHEBI:59789"/>
        <dbReference type="ChEBI" id="CHEBI:137981"/>
        <dbReference type="EC" id="4.1.99.17"/>
    </reaction>
</comment>
<name>D7CJE2_SYNLT</name>
<dbReference type="HAMAP" id="MF_00089">
    <property type="entry name" value="ThiC"/>
    <property type="match status" value="1"/>
</dbReference>
<dbReference type="Pfam" id="PF01964">
    <property type="entry name" value="ThiC_Rad_SAM"/>
    <property type="match status" value="1"/>
</dbReference>
<dbReference type="UniPathway" id="UPA00060"/>
<comment type="pathway">
    <text evidence="10">Cofactor biosynthesis; thiamine diphosphate biosynthesis.</text>
</comment>